<keyword evidence="1" id="KW-0812">Transmembrane</keyword>
<sequence length="52" mass="6250">MVVILIARFLYTQAGWMRVKVILFFLNVRFLLVYIRALNAISLCRFSMLMFF</sequence>
<organism evidence="2 3">
    <name type="scientific">Candidatus Nitrosocosmicus franklandianus</name>
    <dbReference type="NCBI Taxonomy" id="1798806"/>
    <lineage>
        <taxon>Archaea</taxon>
        <taxon>Nitrososphaerota</taxon>
        <taxon>Nitrososphaeria</taxon>
        <taxon>Nitrososphaerales</taxon>
        <taxon>Nitrososphaeraceae</taxon>
        <taxon>Candidatus Nitrosocosmicus</taxon>
    </lineage>
</organism>
<reference evidence="2 3" key="1">
    <citation type="submission" date="2019-02" db="EMBL/GenBank/DDBJ databases">
        <authorList>
            <person name="Lehtovirta-Morley E L."/>
        </authorList>
    </citation>
    <scope>NUCLEOTIDE SEQUENCE [LARGE SCALE GENOMIC DNA]</scope>
    <source>
        <strain evidence="2">NFRAN1</strain>
    </source>
</reference>
<evidence type="ECO:0000313" key="2">
    <source>
        <dbReference type="EMBL" id="VFJ14785.1"/>
    </source>
</evidence>
<proteinExistence type="predicted"/>
<keyword evidence="1" id="KW-0472">Membrane</keyword>
<dbReference type="KEGG" id="nfn:NFRAN_2463"/>
<feature type="transmembrane region" description="Helical" evidence="1">
    <location>
        <begin position="21"/>
        <end position="42"/>
    </location>
</feature>
<accession>A0A484IBU4</accession>
<keyword evidence="1" id="KW-1133">Transmembrane helix</keyword>
<gene>
    <name evidence="2" type="ORF">NFRAN_2463</name>
</gene>
<protein>
    <submittedName>
        <fullName evidence="2">Uncharacterized protein</fullName>
    </submittedName>
</protein>
<dbReference type="Proteomes" id="UP000294299">
    <property type="component" value="Chromosome NFRAN"/>
</dbReference>
<keyword evidence="3" id="KW-1185">Reference proteome</keyword>
<name>A0A484IBU4_9ARCH</name>
<dbReference type="AlphaFoldDB" id="A0A484IBU4"/>
<dbReference type="EMBL" id="LR216287">
    <property type="protein sequence ID" value="VFJ14785.1"/>
    <property type="molecule type" value="Genomic_DNA"/>
</dbReference>
<evidence type="ECO:0000313" key="3">
    <source>
        <dbReference type="Proteomes" id="UP000294299"/>
    </source>
</evidence>
<evidence type="ECO:0000256" key="1">
    <source>
        <dbReference type="SAM" id="Phobius"/>
    </source>
</evidence>